<keyword evidence="1" id="KW-0812">Transmembrane</keyword>
<sequence>MLHEPHDHHEPTHIPMQDHNSDDKLHDHLLNIISVSAGMLGVCLTAIGLIGVIKATAEIETLCDEVLAVTSFVYLGSAIISFIALRTPLRRRAIGMTLLVDVLFCLGLVLTAIACGFLVMIVL</sequence>
<keyword evidence="1" id="KW-0472">Membrane</keyword>
<protein>
    <submittedName>
        <fullName evidence="2">Uncharacterized protein</fullName>
    </submittedName>
</protein>
<evidence type="ECO:0000313" key="3">
    <source>
        <dbReference type="Proteomes" id="UP000326837"/>
    </source>
</evidence>
<feature type="transmembrane region" description="Helical" evidence="1">
    <location>
        <begin position="97"/>
        <end position="122"/>
    </location>
</feature>
<dbReference type="KEGG" id="lpav:PLANPX_2902"/>
<reference evidence="3" key="1">
    <citation type="submission" date="2019-10" db="EMBL/GenBank/DDBJ databases">
        <title>Lacipirellula parvula gen. nov., sp. nov., representing a lineage of planctomycetes widespread in freshwater anoxic habitats, and description of the family Lacipirellulaceae.</title>
        <authorList>
            <person name="Dedysh S.N."/>
            <person name="Kulichevskaya I.S."/>
            <person name="Beletsky A.V."/>
            <person name="Rakitin A.L."/>
            <person name="Mardanov A.V."/>
            <person name="Ivanova A.A."/>
            <person name="Saltykova V.X."/>
            <person name="Rijpstra W.I.C."/>
            <person name="Sinninghe Damste J.S."/>
            <person name="Ravin N.V."/>
        </authorList>
    </citation>
    <scope>NUCLEOTIDE SEQUENCE [LARGE SCALE GENOMIC DNA]</scope>
    <source>
        <strain evidence="3">PX69</strain>
    </source>
</reference>
<evidence type="ECO:0000313" key="2">
    <source>
        <dbReference type="EMBL" id="BBO33290.1"/>
    </source>
</evidence>
<dbReference type="Proteomes" id="UP000326837">
    <property type="component" value="Chromosome"/>
</dbReference>
<accession>A0A5K7X9A7</accession>
<feature type="transmembrane region" description="Helical" evidence="1">
    <location>
        <begin position="66"/>
        <end position="85"/>
    </location>
</feature>
<evidence type="ECO:0000256" key="1">
    <source>
        <dbReference type="SAM" id="Phobius"/>
    </source>
</evidence>
<gene>
    <name evidence="2" type="ORF">PLANPX_2902</name>
</gene>
<dbReference type="AlphaFoldDB" id="A0A5K7X9A7"/>
<proteinExistence type="predicted"/>
<keyword evidence="3" id="KW-1185">Reference proteome</keyword>
<keyword evidence="1" id="KW-1133">Transmembrane helix</keyword>
<name>A0A5K7X9A7_9BACT</name>
<dbReference type="EMBL" id="AP021861">
    <property type="protein sequence ID" value="BBO33290.1"/>
    <property type="molecule type" value="Genomic_DNA"/>
</dbReference>
<feature type="transmembrane region" description="Helical" evidence="1">
    <location>
        <begin position="29"/>
        <end position="54"/>
    </location>
</feature>
<organism evidence="2 3">
    <name type="scientific">Lacipirellula parvula</name>
    <dbReference type="NCBI Taxonomy" id="2650471"/>
    <lineage>
        <taxon>Bacteria</taxon>
        <taxon>Pseudomonadati</taxon>
        <taxon>Planctomycetota</taxon>
        <taxon>Planctomycetia</taxon>
        <taxon>Pirellulales</taxon>
        <taxon>Lacipirellulaceae</taxon>
        <taxon>Lacipirellula</taxon>
    </lineage>
</organism>
<dbReference type="RefSeq" id="WP_152099099.1">
    <property type="nucleotide sequence ID" value="NZ_AP021861.1"/>
</dbReference>